<dbReference type="AlphaFoldDB" id="A0A9N9WXD5"/>
<gene>
    <name evidence="11" type="ORF">PHAECO_LOCUS113</name>
    <name evidence="10" type="ORF">PHAECO_LOCUS1263</name>
</gene>
<reference evidence="10" key="2">
    <citation type="submission" date="2022-10" db="EMBL/GenBank/DDBJ databases">
        <authorList>
            <consortium name="ENA_rothamsted_submissions"/>
            <consortium name="culmorum"/>
            <person name="King R."/>
        </authorList>
    </citation>
    <scope>NUCLEOTIDE SEQUENCE</scope>
</reference>
<proteinExistence type="inferred from homology"/>
<feature type="domain" description="NADP-dependent oxidoreductase" evidence="9">
    <location>
        <begin position="92"/>
        <end position="207"/>
    </location>
</feature>
<evidence type="ECO:0000313" key="10">
    <source>
        <dbReference type="EMBL" id="CAG9813224.1"/>
    </source>
</evidence>
<keyword evidence="4" id="KW-0317">Glutathione biosynthesis</keyword>
<dbReference type="EMBL" id="OU896707">
    <property type="protein sequence ID" value="CAH1116844.1"/>
    <property type="molecule type" value="Genomic_DNA"/>
</dbReference>
<comment type="similarity">
    <text evidence="2">Belongs to the aldo/keto reductase family. Glutamate--cysteine ligase light chain subfamily.</text>
</comment>
<dbReference type="InterPro" id="IPR032963">
    <property type="entry name" value="Gclm"/>
</dbReference>
<dbReference type="GO" id="GO:0017109">
    <property type="term" value="C:glutamate-cysteine ligase complex"/>
    <property type="evidence" value="ECO:0007669"/>
    <property type="project" value="TreeGrafter"/>
</dbReference>
<evidence type="ECO:0000313" key="11">
    <source>
        <dbReference type="EMBL" id="CAH1116844.1"/>
    </source>
</evidence>
<dbReference type="InterPro" id="IPR036812">
    <property type="entry name" value="NAD(P)_OxRdtase_dom_sf"/>
</dbReference>
<keyword evidence="12" id="KW-1185">Reference proteome</keyword>
<organism evidence="10 12">
    <name type="scientific">Phaedon cochleariae</name>
    <name type="common">Mustard beetle</name>
    <dbReference type="NCBI Taxonomy" id="80249"/>
    <lineage>
        <taxon>Eukaryota</taxon>
        <taxon>Metazoa</taxon>
        <taxon>Ecdysozoa</taxon>
        <taxon>Arthropoda</taxon>
        <taxon>Hexapoda</taxon>
        <taxon>Insecta</taxon>
        <taxon>Pterygota</taxon>
        <taxon>Neoptera</taxon>
        <taxon>Endopterygota</taxon>
        <taxon>Coleoptera</taxon>
        <taxon>Polyphaga</taxon>
        <taxon>Cucujiformia</taxon>
        <taxon>Chrysomeloidea</taxon>
        <taxon>Chrysomelidae</taxon>
        <taxon>Chrysomelinae</taxon>
        <taxon>Chrysomelini</taxon>
        <taxon>Phaedon</taxon>
    </lineage>
</organism>
<dbReference type="GO" id="GO:0006750">
    <property type="term" value="P:glutathione biosynthetic process"/>
    <property type="evidence" value="ECO:0007669"/>
    <property type="project" value="UniProtKB-KW"/>
</dbReference>
<evidence type="ECO:0000256" key="3">
    <source>
        <dbReference type="ARBA" id="ARBA00011532"/>
    </source>
</evidence>
<dbReference type="GO" id="GO:0030234">
    <property type="term" value="F:enzyme regulator activity"/>
    <property type="evidence" value="ECO:0007669"/>
    <property type="project" value="TreeGrafter"/>
</dbReference>
<protein>
    <recommendedName>
        <fullName evidence="7">GCS light chain</fullName>
    </recommendedName>
    <alternativeName>
        <fullName evidence="5">Gamma-ECS regulatory subunit</fullName>
    </alternativeName>
    <alternativeName>
        <fullName evidence="8">Gamma-glutamylcysteine synthetase regulatory subunit</fullName>
    </alternativeName>
    <alternativeName>
        <fullName evidence="6">Glutamate--cysteine ligase modifier subunit</fullName>
    </alternativeName>
</protein>
<sequence length="256" mass="29130">MANYSLENMDKFIINTGNILSIKDITKKPNQNLSEELADAINFTFKEFQSNGTSQPQSDQLLVVNRHNDNLKIDEHDLADLKIGFKIFLNKDNQASLAEAVQQALSMLNVDGINDVIITFKQQHSEDKKDNLEQIQNAWRILESLVESDKIKEIGIADVEENTFRALHQWANVKPNIIQINLATCCVVPPSLQDFCKDNDIKLLTHSDPSDILPKSYIEEIFGKPLVLKWALRFLIHVKCRGVLTTKGYLLHFSEV</sequence>
<dbReference type="PANTHER" id="PTHR13295:SF4">
    <property type="entry name" value="GLUTAMATE--CYSTEINE LIGASE REGULATORY SUBUNIT"/>
    <property type="match status" value="1"/>
</dbReference>
<name>A0A9N9WXD5_PHACE</name>
<reference evidence="10" key="1">
    <citation type="submission" date="2022-01" db="EMBL/GenBank/DDBJ databases">
        <authorList>
            <person name="King R."/>
        </authorList>
    </citation>
    <scope>NUCLEOTIDE SEQUENCE</scope>
</reference>
<comment type="subunit">
    <text evidence="3">Heterodimer of a catalytic heavy chain and a regulatory light chain.</text>
</comment>
<dbReference type="Pfam" id="PF00248">
    <property type="entry name" value="Aldo_ket_red"/>
    <property type="match status" value="1"/>
</dbReference>
<evidence type="ECO:0000256" key="4">
    <source>
        <dbReference type="ARBA" id="ARBA00022684"/>
    </source>
</evidence>
<dbReference type="Gene3D" id="3.20.20.100">
    <property type="entry name" value="NADP-dependent oxidoreductase domain"/>
    <property type="match status" value="1"/>
</dbReference>
<dbReference type="EMBL" id="OU896707">
    <property type="protein sequence ID" value="CAG9813224.1"/>
    <property type="molecule type" value="Genomic_DNA"/>
</dbReference>
<evidence type="ECO:0000256" key="2">
    <source>
        <dbReference type="ARBA" id="ARBA00008612"/>
    </source>
</evidence>
<evidence type="ECO:0000313" key="12">
    <source>
        <dbReference type="Proteomes" id="UP001153737"/>
    </source>
</evidence>
<evidence type="ECO:0000259" key="9">
    <source>
        <dbReference type="Pfam" id="PF00248"/>
    </source>
</evidence>
<dbReference type="InterPro" id="IPR023210">
    <property type="entry name" value="NADP_OxRdtase_dom"/>
</dbReference>
<dbReference type="Proteomes" id="UP001153737">
    <property type="component" value="Chromosome 1"/>
</dbReference>
<evidence type="ECO:0000256" key="7">
    <source>
        <dbReference type="ARBA" id="ARBA00031732"/>
    </source>
</evidence>
<evidence type="ECO:0000256" key="1">
    <source>
        <dbReference type="ARBA" id="ARBA00005006"/>
    </source>
</evidence>
<dbReference type="GO" id="GO:0035226">
    <property type="term" value="F:glutamate-cysteine ligase catalytic subunit binding"/>
    <property type="evidence" value="ECO:0007669"/>
    <property type="project" value="InterPro"/>
</dbReference>
<dbReference type="SUPFAM" id="SSF51430">
    <property type="entry name" value="NAD(P)-linked oxidoreductase"/>
    <property type="match status" value="1"/>
</dbReference>
<dbReference type="OrthoDB" id="5596051at2759"/>
<comment type="pathway">
    <text evidence="1">Sulfur metabolism; glutathione biosynthesis; glutathione from L-cysteine and L-glutamate: step 1/2.</text>
</comment>
<dbReference type="PANTHER" id="PTHR13295">
    <property type="entry name" value="GLUTAMATE CYSTEINE LIGASE REGULATORY SUBUNIT"/>
    <property type="match status" value="1"/>
</dbReference>
<accession>A0A9N9WXD5</accession>
<evidence type="ECO:0000256" key="8">
    <source>
        <dbReference type="ARBA" id="ARBA00032926"/>
    </source>
</evidence>
<evidence type="ECO:0000256" key="6">
    <source>
        <dbReference type="ARBA" id="ARBA00031154"/>
    </source>
</evidence>
<evidence type="ECO:0000256" key="5">
    <source>
        <dbReference type="ARBA" id="ARBA00030406"/>
    </source>
</evidence>